<evidence type="ECO:0000313" key="1">
    <source>
        <dbReference type="EMBL" id="PYE53036.1"/>
    </source>
</evidence>
<gene>
    <name evidence="1" type="ORF">DES52_11019</name>
</gene>
<proteinExistence type="predicted"/>
<keyword evidence="1" id="KW-0378">Hydrolase</keyword>
<dbReference type="RefSeq" id="WP_110887251.1">
    <property type="nucleotide sequence ID" value="NZ_QJSX01000010.1"/>
</dbReference>
<dbReference type="AlphaFoldDB" id="A0A318S7L3"/>
<organism evidence="1 2">
    <name type="scientific">Deinococcus yavapaiensis KR-236</name>
    <dbReference type="NCBI Taxonomy" id="694435"/>
    <lineage>
        <taxon>Bacteria</taxon>
        <taxon>Thermotogati</taxon>
        <taxon>Deinococcota</taxon>
        <taxon>Deinococci</taxon>
        <taxon>Deinococcales</taxon>
        <taxon>Deinococcaceae</taxon>
        <taxon>Deinococcus</taxon>
    </lineage>
</organism>
<name>A0A318S7L3_9DEIO</name>
<dbReference type="OrthoDB" id="8716700at2"/>
<keyword evidence="2" id="KW-1185">Reference proteome</keyword>
<comment type="caution">
    <text evidence="1">The sequence shown here is derived from an EMBL/GenBank/DDBJ whole genome shotgun (WGS) entry which is preliminary data.</text>
</comment>
<dbReference type="Gene3D" id="3.40.630.40">
    <property type="entry name" value="Zn-dependent exopeptidases"/>
    <property type="match status" value="1"/>
</dbReference>
<dbReference type="Pfam" id="PF05013">
    <property type="entry name" value="FGase"/>
    <property type="match status" value="1"/>
</dbReference>
<protein>
    <submittedName>
        <fullName evidence="1">N-formylglutamate amidohydrolase</fullName>
    </submittedName>
</protein>
<accession>A0A318S7L3</accession>
<dbReference type="EMBL" id="QJSX01000010">
    <property type="protein sequence ID" value="PYE53036.1"/>
    <property type="molecule type" value="Genomic_DNA"/>
</dbReference>
<dbReference type="GO" id="GO:0016787">
    <property type="term" value="F:hydrolase activity"/>
    <property type="evidence" value="ECO:0007669"/>
    <property type="project" value="UniProtKB-KW"/>
</dbReference>
<sequence>MKAPVLHLPVLVVTPHNSGHAPLDILAQMLGAAAFDRTTREAKLEHLLHAAEPFTDVIFHSARARMWHAGISPFVVDVAEDRDDDALNGAPGGVIPYADTLLRPLYPHGFHLTTEEREDRLRRYWDPFHEEIERTIARHKVRMIVTGHAMHTLGPIGSHDEGRRRPALTLVTGGDAFGDKRTGRPVTVDASTARALHGLLELHFGSLVAATRDVPREVALNVPIAGDPLAVRYATRPRPVPVPAFGILLNRALFLRGDQPDDVRVRALNAAFEAFLRDATRVVLDQDVA</sequence>
<dbReference type="Proteomes" id="UP000248326">
    <property type="component" value="Unassembled WGS sequence"/>
</dbReference>
<evidence type="ECO:0000313" key="2">
    <source>
        <dbReference type="Proteomes" id="UP000248326"/>
    </source>
</evidence>
<dbReference type="SUPFAM" id="SSF53187">
    <property type="entry name" value="Zn-dependent exopeptidases"/>
    <property type="match status" value="1"/>
</dbReference>
<dbReference type="InterPro" id="IPR007709">
    <property type="entry name" value="N-FG_amidohydro"/>
</dbReference>
<reference evidence="1 2" key="1">
    <citation type="submission" date="2018-06" db="EMBL/GenBank/DDBJ databases">
        <title>Genomic Encyclopedia of Type Strains, Phase IV (KMG-IV): sequencing the most valuable type-strain genomes for metagenomic binning, comparative biology and taxonomic classification.</title>
        <authorList>
            <person name="Goeker M."/>
        </authorList>
    </citation>
    <scope>NUCLEOTIDE SEQUENCE [LARGE SCALE GENOMIC DNA]</scope>
    <source>
        <strain evidence="1 2">DSM 18048</strain>
    </source>
</reference>